<evidence type="ECO:0000313" key="1">
    <source>
        <dbReference type="EMBL" id="SUZ61916.1"/>
    </source>
</evidence>
<name>A0A381P4P1_9ZZZZ</name>
<organism evidence="1">
    <name type="scientific">marine metagenome</name>
    <dbReference type="NCBI Taxonomy" id="408172"/>
    <lineage>
        <taxon>unclassified sequences</taxon>
        <taxon>metagenomes</taxon>
        <taxon>ecological metagenomes</taxon>
    </lineage>
</organism>
<dbReference type="EMBL" id="UINC01000835">
    <property type="protein sequence ID" value="SUZ61916.1"/>
    <property type="molecule type" value="Genomic_DNA"/>
</dbReference>
<accession>A0A381P4P1</accession>
<reference evidence="1" key="1">
    <citation type="submission" date="2018-05" db="EMBL/GenBank/DDBJ databases">
        <authorList>
            <person name="Lanie J.A."/>
            <person name="Ng W.-L."/>
            <person name="Kazmierczak K.M."/>
            <person name="Andrzejewski T.M."/>
            <person name="Davidsen T.M."/>
            <person name="Wayne K.J."/>
            <person name="Tettelin H."/>
            <person name="Glass J.I."/>
            <person name="Rusch D."/>
            <person name="Podicherti R."/>
            <person name="Tsui H.-C.T."/>
            <person name="Winkler M.E."/>
        </authorList>
    </citation>
    <scope>NUCLEOTIDE SEQUENCE</scope>
</reference>
<gene>
    <name evidence="1" type="ORF">METZ01_LOCUS14770</name>
</gene>
<sequence length="50" mass="5062">VTAVAAARAEVEVADLGATQVQVEVVLPRVADPAEELEAVLHDAPLALSG</sequence>
<proteinExistence type="predicted"/>
<protein>
    <submittedName>
        <fullName evidence="1">Uncharacterized protein</fullName>
    </submittedName>
</protein>
<dbReference type="AlphaFoldDB" id="A0A381P4P1"/>
<feature type="non-terminal residue" evidence="1">
    <location>
        <position position="1"/>
    </location>
</feature>